<evidence type="ECO:0000256" key="4">
    <source>
        <dbReference type="ARBA" id="ARBA00022833"/>
    </source>
</evidence>
<sequence>RKKSGEADMNEVMAAMVLSSLSTSPLVRSPPGLSGPPGLSASFGSSSGIWSWDLPSDRSNPSTPSPPLPGDPIPAGAAVAFSDDGHDGHAAQSELLFEEPSPRKRKNSMKVMFKCMWPNCEKVLSTSSGIQRHIRTIHYSRNGDSDLSDGEEDFYYTEVEVSVESVTDGLSSLSAVSPTVCHLPSAVAPPHPHHRGDGRGVLPLSHSAPTAAAFWHVRADHAYQATPPLSVPVGESGRGVGMSLGSVSWQSPPFSSPVQTSITPLGQAGELAGAATPLRPTPRPTSMLRKIRGEGKKCRKVYGMENKDMWCTACRWKKACQRFLD</sequence>
<evidence type="ECO:0000256" key="6">
    <source>
        <dbReference type="ARBA" id="ARBA00023125"/>
    </source>
</evidence>
<keyword evidence="4" id="KW-0862">Zinc</keyword>
<keyword evidence="6" id="KW-0238">DNA-binding</keyword>
<reference evidence="12" key="2">
    <citation type="submission" date="2025-09" db="UniProtKB">
        <authorList>
            <consortium name="Ensembl"/>
        </authorList>
    </citation>
    <scope>IDENTIFICATION</scope>
</reference>
<dbReference type="SMART" id="SM01366">
    <property type="entry name" value="c-clamp"/>
    <property type="match status" value="1"/>
</dbReference>
<feature type="region of interest" description="Disordered" evidence="10">
    <location>
        <begin position="52"/>
        <end position="85"/>
    </location>
</feature>
<evidence type="ECO:0000256" key="5">
    <source>
        <dbReference type="ARBA" id="ARBA00023015"/>
    </source>
</evidence>
<organism evidence="12">
    <name type="scientific">Petromyzon marinus</name>
    <name type="common">Sea lamprey</name>
    <dbReference type="NCBI Taxonomy" id="7757"/>
    <lineage>
        <taxon>Eukaryota</taxon>
        <taxon>Metazoa</taxon>
        <taxon>Chordata</taxon>
        <taxon>Craniata</taxon>
        <taxon>Vertebrata</taxon>
        <taxon>Cyclostomata</taxon>
        <taxon>Hyperoartia</taxon>
        <taxon>Petromyzontiformes</taxon>
        <taxon>Petromyzontidae</taxon>
        <taxon>Petromyzon</taxon>
    </lineage>
</organism>
<keyword evidence="3 9" id="KW-0863">Zinc-finger</keyword>
<evidence type="ECO:0000256" key="7">
    <source>
        <dbReference type="ARBA" id="ARBA00023163"/>
    </source>
</evidence>
<dbReference type="HOGENOM" id="CLU_032989_0_0_1"/>
<feature type="compositionally biased region" description="Pro residues" evidence="10">
    <location>
        <begin position="63"/>
        <end position="72"/>
    </location>
</feature>
<accession>S4S070</accession>
<name>S4S070_PETMA</name>
<dbReference type="GO" id="GO:0006357">
    <property type="term" value="P:regulation of transcription by RNA polymerase II"/>
    <property type="evidence" value="ECO:0007669"/>
    <property type="project" value="TreeGrafter"/>
</dbReference>
<keyword evidence="5" id="KW-0805">Transcription regulation</keyword>
<dbReference type="Gene3D" id="3.30.160.60">
    <property type="entry name" value="Classic Zinc Finger"/>
    <property type="match status" value="1"/>
</dbReference>
<keyword evidence="2" id="KW-0479">Metal-binding</keyword>
<dbReference type="InterPro" id="IPR013087">
    <property type="entry name" value="Znf_C2H2_type"/>
</dbReference>
<dbReference type="AlphaFoldDB" id="S4S070"/>
<reference evidence="12" key="1">
    <citation type="submission" date="2025-08" db="UniProtKB">
        <authorList>
            <consortium name="Ensembl"/>
        </authorList>
    </citation>
    <scope>IDENTIFICATION</scope>
</reference>
<evidence type="ECO:0000259" key="11">
    <source>
        <dbReference type="PROSITE" id="PS50157"/>
    </source>
</evidence>
<dbReference type="STRING" id="7757.ENSPMAP00000010861"/>
<dbReference type="PROSITE" id="PS00028">
    <property type="entry name" value="ZINC_FINGER_C2H2_1"/>
    <property type="match status" value="1"/>
</dbReference>
<evidence type="ECO:0000256" key="8">
    <source>
        <dbReference type="ARBA" id="ARBA00023242"/>
    </source>
</evidence>
<evidence type="ECO:0000313" key="12">
    <source>
        <dbReference type="Ensembl" id="ENSPMAP00000010861.1"/>
    </source>
</evidence>
<dbReference type="PROSITE" id="PS50157">
    <property type="entry name" value="ZINC_FINGER_C2H2_2"/>
    <property type="match status" value="1"/>
</dbReference>
<proteinExistence type="predicted"/>
<protein>
    <submittedName>
        <fullName evidence="12">Zinc finger protein 704</fullName>
    </submittedName>
</protein>
<dbReference type="Ensembl" id="ENSPMAT00000010907.1">
    <property type="protein sequence ID" value="ENSPMAP00000010861.1"/>
    <property type="gene ID" value="ENSPMAG00000009883.1"/>
</dbReference>
<feature type="domain" description="C2H2-type" evidence="11">
    <location>
        <begin position="113"/>
        <end position="143"/>
    </location>
</feature>
<dbReference type="GO" id="GO:0003700">
    <property type="term" value="F:DNA-binding transcription factor activity"/>
    <property type="evidence" value="ECO:0007669"/>
    <property type="project" value="TreeGrafter"/>
</dbReference>
<dbReference type="PANTHER" id="PTHR13006:SF9">
    <property type="entry name" value="GLUCOSE TRANSPORTER 4 ENHANCER FACTOR, ISOFORM G"/>
    <property type="match status" value="1"/>
</dbReference>
<dbReference type="PANTHER" id="PTHR13006">
    <property type="entry name" value="PAPILLOMAVIRUS REGULATORY FACTOR PRF-1"/>
    <property type="match status" value="1"/>
</dbReference>
<evidence type="ECO:0000256" key="2">
    <source>
        <dbReference type="ARBA" id="ARBA00022723"/>
    </source>
</evidence>
<dbReference type="GO" id="GO:0005634">
    <property type="term" value="C:nucleus"/>
    <property type="evidence" value="ECO:0007669"/>
    <property type="project" value="UniProtKB-SubCell"/>
</dbReference>
<comment type="subcellular location">
    <subcellularLocation>
        <location evidence="1">Nucleus</location>
    </subcellularLocation>
</comment>
<dbReference type="GeneTree" id="ENSGT00940000156172"/>
<evidence type="ECO:0000256" key="1">
    <source>
        <dbReference type="ARBA" id="ARBA00004123"/>
    </source>
</evidence>
<dbReference type="GO" id="GO:0008270">
    <property type="term" value="F:zinc ion binding"/>
    <property type="evidence" value="ECO:0007669"/>
    <property type="project" value="UniProtKB-KW"/>
</dbReference>
<keyword evidence="7" id="KW-0804">Transcription</keyword>
<dbReference type="GO" id="GO:0000978">
    <property type="term" value="F:RNA polymerase II cis-regulatory region sequence-specific DNA binding"/>
    <property type="evidence" value="ECO:0007669"/>
    <property type="project" value="TreeGrafter"/>
</dbReference>
<evidence type="ECO:0000256" key="9">
    <source>
        <dbReference type="PROSITE-ProRule" id="PRU00042"/>
    </source>
</evidence>
<evidence type="ECO:0000256" key="10">
    <source>
        <dbReference type="SAM" id="MobiDB-lite"/>
    </source>
</evidence>
<evidence type="ECO:0000256" key="3">
    <source>
        <dbReference type="ARBA" id="ARBA00022771"/>
    </source>
</evidence>
<dbReference type="InterPro" id="IPR052253">
    <property type="entry name" value="CR1/CR2-DNA-binding_regulator"/>
</dbReference>
<keyword evidence="8" id="KW-0539">Nucleus</keyword>
<dbReference type="OMA" id="RTIHYSR"/>